<dbReference type="EMBL" id="SACJ01000002">
    <property type="protein sequence ID" value="RVT78660.1"/>
    <property type="molecule type" value="Genomic_DNA"/>
</dbReference>
<dbReference type="Pfam" id="PF05193">
    <property type="entry name" value="Peptidase_M16_C"/>
    <property type="match status" value="2"/>
</dbReference>
<dbReference type="OrthoDB" id="9811314at2"/>
<reference evidence="12 13" key="1">
    <citation type="submission" date="2019-01" db="EMBL/GenBank/DDBJ databases">
        <authorList>
            <person name="Chen W.-M."/>
        </authorList>
    </citation>
    <scope>NUCLEOTIDE SEQUENCE [LARGE SCALE GENOMIC DNA]</scope>
    <source>
        <strain evidence="12 13">BBQ-12</strain>
    </source>
</reference>
<keyword evidence="5" id="KW-0378">Hydrolase</keyword>
<dbReference type="PANTHER" id="PTHR43690:SF17">
    <property type="entry name" value="PROTEIN YHJJ"/>
    <property type="match status" value="1"/>
</dbReference>
<evidence type="ECO:0000313" key="13">
    <source>
        <dbReference type="Proteomes" id="UP000285211"/>
    </source>
</evidence>
<dbReference type="SUPFAM" id="SSF63411">
    <property type="entry name" value="LuxS/MPP-like metallohydrolase"/>
    <property type="match status" value="4"/>
</dbReference>
<comment type="caution">
    <text evidence="12">The sequence shown here is derived from an EMBL/GenBank/DDBJ whole genome shotgun (WGS) entry which is preliminary data.</text>
</comment>
<evidence type="ECO:0000256" key="5">
    <source>
        <dbReference type="ARBA" id="ARBA00022801"/>
    </source>
</evidence>
<keyword evidence="3" id="KW-0645">Protease</keyword>
<dbReference type="PROSITE" id="PS00143">
    <property type="entry name" value="INSULINASE"/>
    <property type="match status" value="1"/>
</dbReference>
<keyword evidence="6" id="KW-0862">Zinc</keyword>
<keyword evidence="13" id="KW-1185">Reference proteome</keyword>
<feature type="domain" description="Peptidase M16 N-terminal" evidence="10">
    <location>
        <begin position="50"/>
        <end position="170"/>
    </location>
</feature>
<comment type="similarity">
    <text evidence="2 8">Belongs to the peptidase M16 family.</text>
</comment>
<dbReference type="GO" id="GO:0046872">
    <property type="term" value="F:metal ion binding"/>
    <property type="evidence" value="ECO:0007669"/>
    <property type="project" value="UniProtKB-KW"/>
</dbReference>
<dbReference type="AlphaFoldDB" id="A0A3S3SYT4"/>
<evidence type="ECO:0000259" key="10">
    <source>
        <dbReference type="Pfam" id="PF00675"/>
    </source>
</evidence>
<dbReference type="InterPro" id="IPR011249">
    <property type="entry name" value="Metalloenz_LuxS/M16"/>
</dbReference>
<sequence>MKKINNLVFGMMVFPLAVFAQQIDFSKKIPFDPTVKTGKLENGLTYYIKKNAKPEKKVDLRLVVNVGSILEDDDQQGLAHFMEHMCFNGTKRFPKNQLVDYLQSIGVKFGQHLNAYTSFDETVYFLPIPSDSPEKLEKGFQILEDWAFNTVLSPEEIDKERGVVLEEYRLGLGAQKRMLSHYISKLMYNSHYAERLPIGKKEILEKFKYETLNRFYTDWYRPNLMSVIVVGDIDVNEMEQKIISHFSTYKNPTNEKARKTFEIPNHKETFVAVETDKEAPSAQIQLLYKDYEAPKPVINVGDFKNDLVEGLFTTILNTRLGELVNSPAPPFTYGYSYYGGTFARNKKAFQSVAMSQEDKQLSALKVLVTENERVKKFGFTQGELDRSKAEFLASIEKAYNNRDKTNSANFVSEYQANFLNNDPSPGLDWTYQMVKELLPVIDLNDVNALIKTYLKEDNRVVILTGPEKEGLKKVGEQEVLDALKINTDAIEPYQDAAVATSLIRNEIKPGKIVKRESNPKIGTKTLVLSNGAKVTYKNTDFKNDEILFEAVSFGGTNLYSDAEMKKVEFANGALKEAGFSGLKLNDINKFMTGKKASVRPYIGSVTEGLSGNATPKDLEYLFQMTYAYFTDLNLDPVVFEAYKQKQSTYYNNLALQPNFYFQQELSSYLYQDNPRFNGLVPNDKTWKETDYTLAYNKYKERFANAADFEFYFVGNIDDKTIEEFAVKYLASLPSSDKKEKARDLGYRMLKGDLKKVVNKGADPKSNVMILYYGDAKYSNKEAMSMQALGEILTIKLIEQLRENESGVYGVSARGSMSKVPYGSYNFSIGFPCGPENAEKLTTSALEELKKIIDNGPDEKDVAKFKEGELADFRKDSKENRYWLSNFTNSYTKGNSVEEVLKFEESVKAITAKDIQNVAKKYLTKDKVIGMLMPEKKIELN</sequence>
<evidence type="ECO:0000256" key="8">
    <source>
        <dbReference type="RuleBase" id="RU004447"/>
    </source>
</evidence>
<dbReference type="InterPro" id="IPR001431">
    <property type="entry name" value="Pept_M16_Zn_BS"/>
</dbReference>
<dbReference type="GO" id="GO:0004222">
    <property type="term" value="F:metalloendopeptidase activity"/>
    <property type="evidence" value="ECO:0007669"/>
    <property type="project" value="InterPro"/>
</dbReference>
<dbReference type="PANTHER" id="PTHR43690">
    <property type="entry name" value="NARDILYSIN"/>
    <property type="match status" value="1"/>
</dbReference>
<protein>
    <submittedName>
        <fullName evidence="12">Insulinase family protein</fullName>
    </submittedName>
</protein>
<evidence type="ECO:0000256" key="7">
    <source>
        <dbReference type="ARBA" id="ARBA00023049"/>
    </source>
</evidence>
<keyword evidence="7" id="KW-0482">Metalloprotease</keyword>
<evidence type="ECO:0000256" key="1">
    <source>
        <dbReference type="ARBA" id="ARBA00001947"/>
    </source>
</evidence>
<evidence type="ECO:0000256" key="6">
    <source>
        <dbReference type="ARBA" id="ARBA00022833"/>
    </source>
</evidence>
<organism evidence="12 13">
    <name type="scientific">Flavobacterium sufflavum</name>
    <dbReference type="NCBI Taxonomy" id="1921138"/>
    <lineage>
        <taxon>Bacteria</taxon>
        <taxon>Pseudomonadati</taxon>
        <taxon>Bacteroidota</taxon>
        <taxon>Flavobacteriia</taxon>
        <taxon>Flavobacteriales</taxon>
        <taxon>Flavobacteriaceae</taxon>
        <taxon>Flavobacterium</taxon>
    </lineage>
</organism>
<dbReference type="InterPro" id="IPR007863">
    <property type="entry name" value="Peptidase_M16_C"/>
</dbReference>
<dbReference type="RefSeq" id="WP_128193860.1">
    <property type="nucleotide sequence ID" value="NZ_SACJ01000002.1"/>
</dbReference>
<feature type="signal peptide" evidence="9">
    <location>
        <begin position="1"/>
        <end position="20"/>
    </location>
</feature>
<evidence type="ECO:0000256" key="2">
    <source>
        <dbReference type="ARBA" id="ARBA00007261"/>
    </source>
</evidence>
<evidence type="ECO:0000259" key="11">
    <source>
        <dbReference type="Pfam" id="PF05193"/>
    </source>
</evidence>
<dbReference type="Pfam" id="PF00675">
    <property type="entry name" value="Peptidase_M16"/>
    <property type="match status" value="1"/>
</dbReference>
<gene>
    <name evidence="12" type="ORF">EOD40_05345</name>
</gene>
<feature type="chain" id="PRO_5018686909" evidence="9">
    <location>
        <begin position="21"/>
        <end position="940"/>
    </location>
</feature>
<dbReference type="Proteomes" id="UP000285211">
    <property type="component" value="Unassembled WGS sequence"/>
</dbReference>
<dbReference type="GO" id="GO:0006508">
    <property type="term" value="P:proteolysis"/>
    <property type="evidence" value="ECO:0007669"/>
    <property type="project" value="UniProtKB-KW"/>
</dbReference>
<evidence type="ECO:0000313" key="12">
    <source>
        <dbReference type="EMBL" id="RVT78660.1"/>
    </source>
</evidence>
<evidence type="ECO:0000256" key="4">
    <source>
        <dbReference type="ARBA" id="ARBA00022723"/>
    </source>
</evidence>
<name>A0A3S3SYT4_9FLAO</name>
<evidence type="ECO:0000256" key="3">
    <source>
        <dbReference type="ARBA" id="ARBA00022670"/>
    </source>
</evidence>
<keyword evidence="4" id="KW-0479">Metal-binding</keyword>
<proteinExistence type="inferred from homology"/>
<dbReference type="InterPro" id="IPR011765">
    <property type="entry name" value="Pept_M16_N"/>
</dbReference>
<accession>A0A3S3SYT4</accession>
<comment type="cofactor">
    <cofactor evidence="1">
        <name>Zn(2+)</name>
        <dbReference type="ChEBI" id="CHEBI:29105"/>
    </cofactor>
</comment>
<evidence type="ECO:0000256" key="9">
    <source>
        <dbReference type="SAM" id="SignalP"/>
    </source>
</evidence>
<feature type="domain" description="Peptidase M16 C-terminal" evidence="11">
    <location>
        <begin position="207"/>
        <end position="389"/>
    </location>
</feature>
<feature type="domain" description="Peptidase M16 C-terminal" evidence="11">
    <location>
        <begin position="697"/>
        <end position="866"/>
    </location>
</feature>
<dbReference type="InterPro" id="IPR050626">
    <property type="entry name" value="Peptidase_M16"/>
</dbReference>
<keyword evidence="9" id="KW-0732">Signal</keyword>
<dbReference type="Gene3D" id="3.30.830.10">
    <property type="entry name" value="Metalloenzyme, LuxS/M16 peptidase-like"/>
    <property type="match status" value="4"/>
</dbReference>